<dbReference type="Proteomes" id="UP000054823">
    <property type="component" value="Unassembled WGS sequence"/>
</dbReference>
<proteinExistence type="predicted"/>
<dbReference type="Gene3D" id="3.10.310.10">
    <property type="entry name" value="Diaminopimelate Epimerase, Chain A, domain 1"/>
    <property type="match status" value="1"/>
</dbReference>
<reference evidence="1 2" key="1">
    <citation type="submission" date="2015-09" db="EMBL/GenBank/DDBJ databases">
        <authorList>
            <consortium name="Swine Surveillance"/>
        </authorList>
    </citation>
    <scope>NUCLEOTIDE SEQUENCE [LARGE SCALE GENOMIC DNA]</scope>
    <source>
        <strain evidence="1 2">CECT 7688</strain>
    </source>
</reference>
<evidence type="ECO:0000313" key="2">
    <source>
        <dbReference type="Proteomes" id="UP000054823"/>
    </source>
</evidence>
<dbReference type="InterPro" id="IPR003719">
    <property type="entry name" value="Phenazine_PhzF-like"/>
</dbReference>
<name>A0A0P1EL33_9RHOB</name>
<keyword evidence="1" id="KW-0413">Isomerase</keyword>
<dbReference type="EC" id="5.3.3.17" evidence="1"/>
<dbReference type="EMBL" id="CYPW01000006">
    <property type="protein sequence ID" value="CUH51171.1"/>
    <property type="molecule type" value="Genomic_DNA"/>
</dbReference>
<sequence>MEVISTGLKYLVVPVDGGLAEARITVPDLEDRLKSIGAEFAYLFDINSFEGRHWNNDGIMEDVATGSAAGVVGAYALKHGLVKPGEAFVLKQGHFMGRPSEIIVTPFGAQDDIERVTVAGEVAFVGKGQVIAP</sequence>
<protein>
    <submittedName>
        <fullName evidence="1">Trans-2,3-dihydro-3-hydroxyanthranilate isomerase</fullName>
        <ecNumber evidence="1">5.3.3.17</ecNumber>
    </submittedName>
</protein>
<dbReference type="STRING" id="321267.SHM7688_00604"/>
<gene>
    <name evidence="1" type="primary">phzF_1</name>
    <name evidence="1" type="ORF">SHM7688_00604</name>
</gene>
<dbReference type="GO" id="GO:0102943">
    <property type="term" value="F:trans-2,3-dihydro-3-hydroxy-anthranilate isomerase activity"/>
    <property type="evidence" value="ECO:0007669"/>
    <property type="project" value="UniProtKB-EC"/>
</dbReference>
<accession>A0A0P1EL33</accession>
<dbReference type="RefSeq" id="WP_199556607.1">
    <property type="nucleotide sequence ID" value="NZ_CYPW01000006.1"/>
</dbReference>
<dbReference type="Pfam" id="PF02567">
    <property type="entry name" value="PhzC-PhzF"/>
    <property type="match status" value="1"/>
</dbReference>
<keyword evidence="2" id="KW-1185">Reference proteome</keyword>
<evidence type="ECO:0000313" key="1">
    <source>
        <dbReference type="EMBL" id="CUH51171.1"/>
    </source>
</evidence>
<dbReference type="SUPFAM" id="SSF54506">
    <property type="entry name" value="Diaminopimelate epimerase-like"/>
    <property type="match status" value="1"/>
</dbReference>
<organism evidence="1 2">
    <name type="scientific">Shimia marina</name>
    <dbReference type="NCBI Taxonomy" id="321267"/>
    <lineage>
        <taxon>Bacteria</taxon>
        <taxon>Pseudomonadati</taxon>
        <taxon>Pseudomonadota</taxon>
        <taxon>Alphaproteobacteria</taxon>
        <taxon>Rhodobacterales</taxon>
        <taxon>Roseobacteraceae</taxon>
    </lineage>
</organism>
<dbReference type="AlphaFoldDB" id="A0A0P1EL33"/>